<name>A0A9C6XC25_FRAOC</name>
<reference evidence="3" key="1">
    <citation type="submission" date="2025-08" db="UniProtKB">
        <authorList>
            <consortium name="RefSeq"/>
        </authorList>
    </citation>
    <scope>IDENTIFICATION</scope>
</reference>
<feature type="compositionally biased region" description="Polar residues" evidence="1">
    <location>
        <begin position="44"/>
        <end position="63"/>
    </location>
</feature>
<keyword evidence="2" id="KW-1185">Reference proteome</keyword>
<protein>
    <submittedName>
        <fullName evidence="3">Oxygen-dependent choline dehydrogenase-like</fullName>
    </submittedName>
</protein>
<sequence length="63" mass="6758">MPTLPSGNTNAPTIMVAEKAADLIKEDAKSLKQRSRLPPRGQCEQDQGSCTDAKPSTSSKEEL</sequence>
<organism evidence="2 3">
    <name type="scientific">Frankliniella occidentalis</name>
    <name type="common">Western flower thrips</name>
    <name type="synonym">Euthrips occidentalis</name>
    <dbReference type="NCBI Taxonomy" id="133901"/>
    <lineage>
        <taxon>Eukaryota</taxon>
        <taxon>Metazoa</taxon>
        <taxon>Ecdysozoa</taxon>
        <taxon>Arthropoda</taxon>
        <taxon>Hexapoda</taxon>
        <taxon>Insecta</taxon>
        <taxon>Pterygota</taxon>
        <taxon>Neoptera</taxon>
        <taxon>Paraneoptera</taxon>
        <taxon>Thysanoptera</taxon>
        <taxon>Terebrantia</taxon>
        <taxon>Thripoidea</taxon>
        <taxon>Thripidae</taxon>
        <taxon>Frankliniella</taxon>
    </lineage>
</organism>
<dbReference type="GeneID" id="127748742"/>
<dbReference type="InterPro" id="IPR036188">
    <property type="entry name" value="FAD/NAD-bd_sf"/>
</dbReference>
<evidence type="ECO:0000313" key="2">
    <source>
        <dbReference type="Proteomes" id="UP000504606"/>
    </source>
</evidence>
<evidence type="ECO:0000313" key="3">
    <source>
        <dbReference type="RefSeq" id="XP_052133045.1"/>
    </source>
</evidence>
<dbReference type="Proteomes" id="UP000504606">
    <property type="component" value="Unplaced"/>
</dbReference>
<feature type="region of interest" description="Disordered" evidence="1">
    <location>
        <begin position="28"/>
        <end position="63"/>
    </location>
</feature>
<dbReference type="RefSeq" id="XP_052133045.1">
    <property type="nucleotide sequence ID" value="XM_052277085.1"/>
</dbReference>
<proteinExistence type="predicted"/>
<gene>
    <name evidence="3" type="primary">LOC127748742</name>
</gene>
<dbReference type="OrthoDB" id="269227at2759"/>
<dbReference type="KEGG" id="foc:127748742"/>
<evidence type="ECO:0000256" key="1">
    <source>
        <dbReference type="SAM" id="MobiDB-lite"/>
    </source>
</evidence>
<accession>A0A9C6XC25</accession>
<dbReference type="AlphaFoldDB" id="A0A9C6XC25"/>
<dbReference type="Gene3D" id="3.50.50.60">
    <property type="entry name" value="FAD/NAD(P)-binding domain"/>
    <property type="match status" value="1"/>
</dbReference>